<comment type="caution">
    <text evidence="1">The sequence shown here is derived from an EMBL/GenBank/DDBJ whole genome shotgun (WGS) entry which is preliminary data.</text>
</comment>
<organism evidence="1 2">
    <name type="scientific">Anaerosolibacter carboniphilus</name>
    <dbReference type="NCBI Taxonomy" id="1417629"/>
    <lineage>
        <taxon>Bacteria</taxon>
        <taxon>Bacillati</taxon>
        <taxon>Bacillota</taxon>
        <taxon>Clostridia</taxon>
        <taxon>Peptostreptococcales</taxon>
        <taxon>Thermotaleaceae</taxon>
        <taxon>Anaerosolibacter</taxon>
    </lineage>
</organism>
<dbReference type="EMBL" id="JACHEN010000036">
    <property type="protein sequence ID" value="MBB6218286.1"/>
    <property type="molecule type" value="Genomic_DNA"/>
</dbReference>
<dbReference type="AlphaFoldDB" id="A0A841KX52"/>
<keyword evidence="1" id="KW-0418">Kinase</keyword>
<reference evidence="1 2" key="1">
    <citation type="submission" date="2020-08" db="EMBL/GenBank/DDBJ databases">
        <title>Genomic Encyclopedia of Type Strains, Phase IV (KMG-IV): sequencing the most valuable type-strain genomes for metagenomic binning, comparative biology and taxonomic classification.</title>
        <authorList>
            <person name="Goeker M."/>
        </authorList>
    </citation>
    <scope>NUCLEOTIDE SEQUENCE [LARGE SCALE GENOMIC DNA]</scope>
    <source>
        <strain evidence="1 2">DSM 103526</strain>
    </source>
</reference>
<name>A0A841KX52_9FIRM</name>
<dbReference type="Proteomes" id="UP000579281">
    <property type="component" value="Unassembled WGS sequence"/>
</dbReference>
<keyword evidence="1" id="KW-0808">Transferase</keyword>
<dbReference type="RefSeq" id="WP_243183485.1">
    <property type="nucleotide sequence ID" value="NZ_JACHEN010000036.1"/>
</dbReference>
<protein>
    <submittedName>
        <fullName evidence="1">K+-sensing histidine kinase KdpD</fullName>
    </submittedName>
</protein>
<sequence>MKQEKIILVCVTDQKSCERLITAGYLLSKALDLRLKVLSVQPSNQAKNLRETPLEYLFNVCKSLDAEMQVYWGDNGSNVAVDYIRRNKVAHLVFGVPEKMVEGNFVHDVHQAFSDIPISIVDESNAAKILDFSEI</sequence>
<evidence type="ECO:0000313" key="1">
    <source>
        <dbReference type="EMBL" id="MBB6218286.1"/>
    </source>
</evidence>
<dbReference type="GO" id="GO:0016301">
    <property type="term" value="F:kinase activity"/>
    <property type="evidence" value="ECO:0007669"/>
    <property type="project" value="UniProtKB-KW"/>
</dbReference>
<accession>A0A841KX52</accession>
<evidence type="ECO:0000313" key="2">
    <source>
        <dbReference type="Proteomes" id="UP000579281"/>
    </source>
</evidence>
<keyword evidence="2" id="KW-1185">Reference proteome</keyword>
<gene>
    <name evidence="1" type="ORF">HNQ80_004450</name>
</gene>
<proteinExistence type="predicted"/>